<dbReference type="GO" id="GO:0008270">
    <property type="term" value="F:zinc ion binding"/>
    <property type="evidence" value="ECO:0007669"/>
    <property type="project" value="UniProtKB-KW"/>
</dbReference>
<evidence type="ECO:0000256" key="2">
    <source>
        <dbReference type="ARBA" id="ARBA00022771"/>
    </source>
</evidence>
<dbReference type="Proteomes" id="UP000095287">
    <property type="component" value="Unplaced"/>
</dbReference>
<sequence length="295" mass="32984">MSCPQPVLIQFRADVAGLAVHCVRTLWLSFIHSKQMLHCRSLWKRSSDSPSQAVMTVTTFWLSYMATKELPAATESNNLLPKVYFCHVCEDAMPCSEKFECVGCRNGFVEEGITSADVIGSESAQILDDPSYSSLFEELPTIAHHEDVELRMQTCCNDLEPCAVDANELSSIFESMPTLNDDESYSNIFHGIPQITSGSRVAVPSARKTSATKKGVSFDEKLKDRKPYLTDAQIDSMMTKLSISPPKHSECPVCMEELFQEQKMVKLNCVHVFHRDCIIPWLKRGGACPICRSKS</sequence>
<dbReference type="GO" id="GO:0061630">
    <property type="term" value="F:ubiquitin protein ligase activity"/>
    <property type="evidence" value="ECO:0007669"/>
    <property type="project" value="TreeGrafter"/>
</dbReference>
<dbReference type="GO" id="GO:0006511">
    <property type="term" value="P:ubiquitin-dependent protein catabolic process"/>
    <property type="evidence" value="ECO:0007669"/>
    <property type="project" value="TreeGrafter"/>
</dbReference>
<keyword evidence="1" id="KW-0479">Metal-binding</keyword>
<dbReference type="InterPro" id="IPR051834">
    <property type="entry name" value="RING_finger_E3_ligase"/>
</dbReference>
<dbReference type="GO" id="GO:0005634">
    <property type="term" value="C:nucleus"/>
    <property type="evidence" value="ECO:0007669"/>
    <property type="project" value="TreeGrafter"/>
</dbReference>
<evidence type="ECO:0000259" key="5">
    <source>
        <dbReference type="PROSITE" id="PS50089"/>
    </source>
</evidence>
<accession>A0A1I8AJR2</accession>
<dbReference type="PANTHER" id="PTHR45931">
    <property type="entry name" value="SI:CH211-59O9.10"/>
    <property type="match status" value="1"/>
</dbReference>
<dbReference type="SMART" id="SM00184">
    <property type="entry name" value="RING"/>
    <property type="match status" value="1"/>
</dbReference>
<keyword evidence="6" id="KW-1185">Reference proteome</keyword>
<dbReference type="WBParaSite" id="L893_g6182.t1">
    <property type="protein sequence ID" value="L893_g6182.t1"/>
    <property type="gene ID" value="L893_g6182"/>
</dbReference>
<evidence type="ECO:0000256" key="1">
    <source>
        <dbReference type="ARBA" id="ARBA00022723"/>
    </source>
</evidence>
<feature type="domain" description="RING-type" evidence="5">
    <location>
        <begin position="251"/>
        <end position="292"/>
    </location>
</feature>
<evidence type="ECO:0000313" key="7">
    <source>
        <dbReference type="WBParaSite" id="L893_g6182.t1"/>
    </source>
</evidence>
<protein>
    <submittedName>
        <fullName evidence="7">RING-type domain-containing protein</fullName>
    </submittedName>
</protein>
<dbReference type="SUPFAM" id="SSF57850">
    <property type="entry name" value="RING/U-box"/>
    <property type="match status" value="1"/>
</dbReference>
<evidence type="ECO:0000256" key="4">
    <source>
        <dbReference type="PROSITE-ProRule" id="PRU00175"/>
    </source>
</evidence>
<proteinExistence type="predicted"/>
<name>A0A1I8AJR2_9BILA</name>
<dbReference type="AlphaFoldDB" id="A0A1I8AJR2"/>
<dbReference type="InterPro" id="IPR001841">
    <property type="entry name" value="Znf_RING"/>
</dbReference>
<evidence type="ECO:0000256" key="3">
    <source>
        <dbReference type="ARBA" id="ARBA00022833"/>
    </source>
</evidence>
<keyword evidence="2 4" id="KW-0863">Zinc-finger</keyword>
<keyword evidence="3" id="KW-0862">Zinc</keyword>
<dbReference type="PANTHER" id="PTHR45931:SF3">
    <property type="entry name" value="RING ZINC FINGER-CONTAINING PROTEIN"/>
    <property type="match status" value="1"/>
</dbReference>
<organism evidence="6 7">
    <name type="scientific">Steinernema glaseri</name>
    <dbReference type="NCBI Taxonomy" id="37863"/>
    <lineage>
        <taxon>Eukaryota</taxon>
        <taxon>Metazoa</taxon>
        <taxon>Ecdysozoa</taxon>
        <taxon>Nematoda</taxon>
        <taxon>Chromadorea</taxon>
        <taxon>Rhabditida</taxon>
        <taxon>Tylenchina</taxon>
        <taxon>Panagrolaimomorpha</taxon>
        <taxon>Strongyloidoidea</taxon>
        <taxon>Steinernematidae</taxon>
        <taxon>Steinernema</taxon>
    </lineage>
</organism>
<dbReference type="InterPro" id="IPR013083">
    <property type="entry name" value="Znf_RING/FYVE/PHD"/>
</dbReference>
<reference evidence="7" key="1">
    <citation type="submission" date="2016-11" db="UniProtKB">
        <authorList>
            <consortium name="WormBaseParasite"/>
        </authorList>
    </citation>
    <scope>IDENTIFICATION</scope>
</reference>
<evidence type="ECO:0000313" key="6">
    <source>
        <dbReference type="Proteomes" id="UP000095287"/>
    </source>
</evidence>
<dbReference type="Gene3D" id="3.30.40.10">
    <property type="entry name" value="Zinc/RING finger domain, C3HC4 (zinc finger)"/>
    <property type="match status" value="1"/>
</dbReference>
<dbReference type="PROSITE" id="PS50089">
    <property type="entry name" value="ZF_RING_2"/>
    <property type="match status" value="1"/>
</dbReference>
<dbReference type="Pfam" id="PF13639">
    <property type="entry name" value="zf-RING_2"/>
    <property type="match status" value="1"/>
</dbReference>